<proteinExistence type="predicted"/>
<dbReference type="RefSeq" id="WP_266055096.1">
    <property type="nucleotide sequence ID" value="NZ_JAPFQN010000002.1"/>
</dbReference>
<organism evidence="1 2">
    <name type="scientific">Mangrovivirga halotolerans</name>
    <dbReference type="NCBI Taxonomy" id="2993936"/>
    <lineage>
        <taxon>Bacteria</taxon>
        <taxon>Pseudomonadati</taxon>
        <taxon>Bacteroidota</taxon>
        <taxon>Cytophagia</taxon>
        <taxon>Cytophagales</taxon>
        <taxon>Mangrovivirgaceae</taxon>
        <taxon>Mangrovivirga</taxon>
    </lineage>
</organism>
<dbReference type="EMBL" id="JAPFQN010000002">
    <property type="protein sequence ID" value="MCX2742780.1"/>
    <property type="molecule type" value="Genomic_DNA"/>
</dbReference>
<comment type="caution">
    <text evidence="1">The sequence shown here is derived from an EMBL/GenBank/DDBJ whole genome shotgun (WGS) entry which is preliminary data.</text>
</comment>
<evidence type="ECO:0000313" key="2">
    <source>
        <dbReference type="Proteomes" id="UP001209885"/>
    </source>
</evidence>
<reference evidence="1 2" key="1">
    <citation type="submission" date="2022-11" db="EMBL/GenBank/DDBJ databases">
        <title>The characterization of three novel Bacteroidetes species and genomic analysis of their roles in tidal elemental geochemical cycles.</title>
        <authorList>
            <person name="Ma K."/>
        </authorList>
    </citation>
    <scope>NUCLEOTIDE SEQUENCE [LARGE SCALE GENOMIC DNA]</scope>
    <source>
        <strain evidence="1 2">M17</strain>
    </source>
</reference>
<gene>
    <name evidence="1" type="ORF">OO013_02820</name>
</gene>
<keyword evidence="2" id="KW-1185">Reference proteome</keyword>
<protein>
    <submittedName>
        <fullName evidence="1">Uncharacterized protein</fullName>
    </submittedName>
</protein>
<sequence length="285" mass="32374">MTKSSLIIRGSVAFFLFFIHLISLSQINTGNGLYSEKIHLTSNGKKIERNKFYYGEVIKVHFENLTGLTEVNEYVFPGMSITVVNSEMDTIFNNPDLYKEMTEGVNYKPLQLTATLTCANPMHTNNDYTLLIHIWDKKGKGTNDLKMNFQVDRNPKFVIENKSASIEEIYIYSPLKNSVVNDNEIVLGEKIYYVFEGISGFKLKNGQISAGMSMNVKDDDGKIILSNDDLIGDKLFSEKEFQSQITASFVMSGMVVKNPIEVELIIWDKYSKNKIKLTSQLIILL</sequence>
<name>A0ABT3RNP4_9BACT</name>
<dbReference type="Proteomes" id="UP001209885">
    <property type="component" value="Unassembled WGS sequence"/>
</dbReference>
<accession>A0ABT3RNP4</accession>
<evidence type="ECO:0000313" key="1">
    <source>
        <dbReference type="EMBL" id="MCX2742780.1"/>
    </source>
</evidence>